<accession>A0A4S4N8C7</accession>
<dbReference type="AlphaFoldDB" id="A0A4S4N8C7"/>
<dbReference type="InterPro" id="IPR021251">
    <property type="entry name" value="DUF2793"/>
</dbReference>
<comment type="caution">
    <text evidence="1">The sequence shown here is derived from an EMBL/GenBank/DDBJ whole genome shotgun (WGS) entry which is preliminary data.</text>
</comment>
<dbReference type="EMBL" id="SRKY01000004">
    <property type="protein sequence ID" value="THH35379.1"/>
    <property type="molecule type" value="Genomic_DNA"/>
</dbReference>
<proteinExistence type="predicted"/>
<name>A0A4S4N8C7_9RHOB</name>
<protein>
    <submittedName>
        <fullName evidence="1">DUF2793 domain-containing protein</fullName>
    </submittedName>
</protein>
<organism evidence="1 2">
    <name type="scientific">Aliishimia ponticola</name>
    <dbReference type="NCBI Taxonomy" id="2499833"/>
    <lineage>
        <taxon>Bacteria</taxon>
        <taxon>Pseudomonadati</taxon>
        <taxon>Pseudomonadota</taxon>
        <taxon>Alphaproteobacteria</taxon>
        <taxon>Rhodobacterales</taxon>
        <taxon>Paracoccaceae</taxon>
        <taxon>Aliishimia</taxon>
    </lineage>
</organism>
<evidence type="ECO:0000313" key="1">
    <source>
        <dbReference type="EMBL" id="THH35379.1"/>
    </source>
</evidence>
<dbReference type="Proteomes" id="UP000306602">
    <property type="component" value="Unassembled WGS sequence"/>
</dbReference>
<gene>
    <name evidence="1" type="ORF">E4Z66_16320</name>
</gene>
<dbReference type="Pfam" id="PF10983">
    <property type="entry name" value="DUF2793"/>
    <property type="match status" value="1"/>
</dbReference>
<dbReference type="OrthoDB" id="564699at2"/>
<dbReference type="RefSeq" id="WP_136464112.1">
    <property type="nucleotide sequence ID" value="NZ_SRKY01000004.1"/>
</dbReference>
<reference evidence="1 2" key="1">
    <citation type="submission" date="2019-04" db="EMBL/GenBank/DDBJ databases">
        <title>Shimia ponticola sp. nov., isolated from seawater.</title>
        <authorList>
            <person name="Kim Y.-O."/>
            <person name="Yoon J.-H."/>
        </authorList>
    </citation>
    <scope>NUCLEOTIDE SEQUENCE [LARGE SCALE GENOMIC DNA]</scope>
    <source>
        <strain evidence="1 2">MYP11</strain>
    </source>
</reference>
<sequence length="580" mass="62348">MSQNSLNLSLPFIQGGQAQKHVTHNEALRTLDTIVQLSVRDRVQAPDPTAVDGDRYIIQPGATGDFAGYEGQIAQFESGTWQFVTPKIGWVAYDQSSGSQIAYDGTGWLTVGGGVSSATASDRFGINTTADTVNRLAVSADATLLSHDIGGGHQLKLNKQSDIDTASLLFQTGWSGRAEMGITGSDDFEIKVSADGTAFHTALRVDRNNGAVSLPNTLLSDPAFGASPLVTQDYTTSRGGGMVTNSTGHLGNTYNYPASFTFDPLETPNMPGSFSKAGYYSGVEEMAEFVALDPNRLYRLGVYIRQESVAGDWSAFANEERHVHYMGFRCYDSDGLTINAAHHTRYHHGGIDSMTTLDQPLAPGDTELHLTDASGWNESTSSSYERGIVIFGYKNSLGKTYEFYSRIEEIDMFDLGSVDKANHKVLLKQPLPAALGNPDDPAGVWPAGTKIANRSSGWNYKFGFFSDLVVDATDAWYRVENAMGGVDLSGRNVPTNFPPGTAQVRPVWLLNYSNRAGGYSTYPDTGSTHRVWVTGVSVAADQSGAVIREADGSCSLRVVQGDAQTGTVSFDPATVKIVPA</sequence>
<evidence type="ECO:0000313" key="2">
    <source>
        <dbReference type="Proteomes" id="UP000306602"/>
    </source>
</evidence>
<keyword evidence="2" id="KW-1185">Reference proteome</keyword>